<evidence type="ECO:0000256" key="3">
    <source>
        <dbReference type="ARBA" id="ARBA00022679"/>
    </source>
</evidence>
<keyword evidence="11" id="KW-0812">Transmembrane</keyword>
<dbReference type="InterPro" id="IPR042296">
    <property type="entry name" value="tRNA_met_Trm1_C"/>
</dbReference>
<comment type="catalytic activity">
    <reaction evidence="8">
        <text>guanosine(26) in tRNA + 2 S-adenosyl-L-methionine = N(2)-dimethylguanosine(26) in tRNA + 2 S-adenosyl-L-homocysteine + 2 H(+)</text>
        <dbReference type="Rhea" id="RHEA:43140"/>
        <dbReference type="Rhea" id="RHEA-COMP:10359"/>
        <dbReference type="Rhea" id="RHEA-COMP:10360"/>
        <dbReference type="ChEBI" id="CHEBI:15378"/>
        <dbReference type="ChEBI" id="CHEBI:57856"/>
        <dbReference type="ChEBI" id="CHEBI:59789"/>
        <dbReference type="ChEBI" id="CHEBI:74269"/>
        <dbReference type="ChEBI" id="CHEBI:74513"/>
        <dbReference type="EC" id="2.1.1.216"/>
    </reaction>
</comment>
<dbReference type="RefSeq" id="XP_024353118.1">
    <property type="nucleotide sequence ID" value="XM_024492444.1"/>
</dbReference>
<dbReference type="GO" id="GO:0160104">
    <property type="term" value="F:tRNA (guanine(26)-N2)-dimethyltransferase activity"/>
    <property type="evidence" value="ECO:0007669"/>
    <property type="project" value="UniProtKB-EC"/>
</dbReference>
<comment type="similarity">
    <text evidence="9">Belongs to the class I-like SAM-binding methyltransferase superfamily. Trm1 family.</text>
</comment>
<evidence type="ECO:0000313" key="13">
    <source>
        <dbReference type="Proteomes" id="UP000019149"/>
    </source>
</evidence>
<dbReference type="Proteomes" id="UP000019149">
    <property type="component" value="Unassembled WGS sequence"/>
</dbReference>
<keyword evidence="13" id="KW-1185">Reference proteome</keyword>
<dbReference type="SUPFAM" id="SSF53335">
    <property type="entry name" value="S-adenosyl-L-methionine-dependent methyltransferases"/>
    <property type="match status" value="1"/>
</dbReference>
<name>W6UU77_ECHGR</name>
<dbReference type="OrthoDB" id="6349953at2759"/>
<evidence type="ECO:0000256" key="6">
    <source>
        <dbReference type="ARBA" id="ARBA00022884"/>
    </source>
</evidence>
<dbReference type="EC" id="2.1.1.216" evidence="7"/>
<keyword evidence="5 9" id="KW-0819">tRNA processing</keyword>
<dbReference type="STRING" id="6210.W6UU77"/>
<keyword evidence="4 9" id="KW-0949">S-adenosyl-L-methionine</keyword>
<dbReference type="GeneID" id="36338910"/>
<evidence type="ECO:0000256" key="11">
    <source>
        <dbReference type="SAM" id="Phobius"/>
    </source>
</evidence>
<evidence type="ECO:0000256" key="7">
    <source>
        <dbReference type="ARBA" id="ARBA00039099"/>
    </source>
</evidence>
<dbReference type="Pfam" id="PF02005">
    <property type="entry name" value="TRM"/>
    <property type="match status" value="1"/>
</dbReference>
<dbReference type="GO" id="GO:0000049">
    <property type="term" value="F:tRNA binding"/>
    <property type="evidence" value="ECO:0007669"/>
    <property type="project" value="UniProtKB-UniRule"/>
</dbReference>
<dbReference type="EMBL" id="APAU02000016">
    <property type="protein sequence ID" value="EUB61922.1"/>
    <property type="molecule type" value="Genomic_DNA"/>
</dbReference>
<gene>
    <name evidence="12" type="ORF">EGR_03195</name>
</gene>
<protein>
    <recommendedName>
        <fullName evidence="7">tRNA (guanine(26)-N(2))-dimethyltransferase</fullName>
        <ecNumber evidence="7">2.1.1.216</ecNumber>
    </recommendedName>
</protein>
<dbReference type="Gene3D" id="3.30.56.70">
    <property type="entry name" value="N2,N2-dimethylguanosine tRNA methyltransferase, C-terminal domain"/>
    <property type="match status" value="1"/>
</dbReference>
<dbReference type="GO" id="GO:0002940">
    <property type="term" value="P:tRNA N2-guanine methylation"/>
    <property type="evidence" value="ECO:0007669"/>
    <property type="project" value="TreeGrafter"/>
</dbReference>
<keyword evidence="11" id="KW-1133">Transmembrane helix</keyword>
<sequence>MGKREFGPIHQVGKFAEEEGAITLVGGGEGVSLKTGPLVPTARTYHHGTCVAYVIRTTSMCCILISSVLVYFYVTSLSLADMVVMATLLRSVMATNRGESQHTTSGILSDSRALLGCNRLICLLMLQQEGGEGKDEVRQCISTLKDKFLTARFRGVVRSQETVTIPEWLTLAEGVRSHPLTEKIVVPGTLDRLIGVLSVATEELPDCPLYFQSDRLCATLRTVVPKIALIRSARLSVCSTVSIALYENSGWLWQACLLSALLNAGYRVSFSHAALSSIKTDAPMSFIWDVMCAWKRKHEAEVRAQKRLRSPTPPPPREGDNVEIGDDEKTTESKKQNKCGRKHPPSEAALRVVDRLMSRPPNPAISFDPHPDANPPSRASGLLRQVAA</sequence>
<evidence type="ECO:0000256" key="5">
    <source>
        <dbReference type="ARBA" id="ARBA00022694"/>
    </source>
</evidence>
<evidence type="ECO:0000313" key="12">
    <source>
        <dbReference type="EMBL" id="EUB61922.1"/>
    </source>
</evidence>
<reference evidence="12 13" key="1">
    <citation type="journal article" date="2013" name="Nat. Genet.">
        <title>The genome of the hydatid tapeworm Echinococcus granulosus.</title>
        <authorList>
            <person name="Zheng H."/>
            <person name="Zhang W."/>
            <person name="Zhang L."/>
            <person name="Zhang Z."/>
            <person name="Li J."/>
            <person name="Lu G."/>
            <person name="Zhu Y."/>
            <person name="Wang Y."/>
            <person name="Huang Y."/>
            <person name="Liu J."/>
            <person name="Kang H."/>
            <person name="Chen J."/>
            <person name="Wang L."/>
            <person name="Chen A."/>
            <person name="Yu S."/>
            <person name="Gao Z."/>
            <person name="Jin L."/>
            <person name="Gu W."/>
            <person name="Wang Z."/>
            <person name="Zhao L."/>
            <person name="Shi B."/>
            <person name="Wen H."/>
            <person name="Lin R."/>
            <person name="Jones M.K."/>
            <person name="Brejova B."/>
            <person name="Vinar T."/>
            <person name="Zhao G."/>
            <person name="McManus D.P."/>
            <person name="Chen Z."/>
            <person name="Zhou Y."/>
            <person name="Wang S."/>
        </authorList>
    </citation>
    <scope>NUCLEOTIDE SEQUENCE [LARGE SCALE GENOMIC DNA]</scope>
</reference>
<keyword evidence="3 9" id="KW-0808">Transferase</keyword>
<evidence type="ECO:0000256" key="8">
    <source>
        <dbReference type="ARBA" id="ARBA00051897"/>
    </source>
</evidence>
<accession>W6UU77</accession>
<evidence type="ECO:0000256" key="4">
    <source>
        <dbReference type="ARBA" id="ARBA00022691"/>
    </source>
</evidence>
<evidence type="ECO:0000256" key="1">
    <source>
        <dbReference type="ARBA" id="ARBA00022555"/>
    </source>
</evidence>
<feature type="transmembrane region" description="Helical" evidence="11">
    <location>
        <begin position="53"/>
        <end position="74"/>
    </location>
</feature>
<dbReference type="InterPro" id="IPR002905">
    <property type="entry name" value="Trm1"/>
</dbReference>
<organism evidence="12 13">
    <name type="scientific">Echinococcus granulosus</name>
    <name type="common">Hydatid tapeworm</name>
    <dbReference type="NCBI Taxonomy" id="6210"/>
    <lineage>
        <taxon>Eukaryota</taxon>
        <taxon>Metazoa</taxon>
        <taxon>Spiralia</taxon>
        <taxon>Lophotrochozoa</taxon>
        <taxon>Platyhelminthes</taxon>
        <taxon>Cestoda</taxon>
        <taxon>Eucestoda</taxon>
        <taxon>Cyclophyllidea</taxon>
        <taxon>Taeniidae</taxon>
        <taxon>Echinococcus</taxon>
        <taxon>Echinococcus granulosus group</taxon>
    </lineage>
</organism>
<dbReference type="AlphaFoldDB" id="W6UU77"/>
<proteinExistence type="inferred from homology"/>
<feature type="region of interest" description="Disordered" evidence="10">
    <location>
        <begin position="303"/>
        <end position="388"/>
    </location>
</feature>
<keyword evidence="2 9" id="KW-0489">Methyltransferase</keyword>
<dbReference type="PANTHER" id="PTHR10631:SF3">
    <property type="entry name" value="TRNA (GUANINE(26)-N(2))-DIMETHYLTRANSFERASE"/>
    <property type="match status" value="1"/>
</dbReference>
<dbReference type="KEGG" id="egl:EGR_03195"/>
<dbReference type="GO" id="GO:0005634">
    <property type="term" value="C:nucleus"/>
    <property type="evidence" value="ECO:0007669"/>
    <property type="project" value="TreeGrafter"/>
</dbReference>
<keyword evidence="6 9" id="KW-0694">RNA-binding</keyword>
<evidence type="ECO:0000256" key="10">
    <source>
        <dbReference type="SAM" id="MobiDB-lite"/>
    </source>
</evidence>
<evidence type="ECO:0000256" key="2">
    <source>
        <dbReference type="ARBA" id="ARBA00022603"/>
    </source>
</evidence>
<dbReference type="PANTHER" id="PTHR10631">
    <property type="entry name" value="N 2 ,N 2 -DIMETHYLGUANOSINE TRNA METHYLTRANSFERASE"/>
    <property type="match status" value="1"/>
</dbReference>
<dbReference type="CTD" id="36338910"/>
<comment type="caution">
    <text evidence="12">The sequence shown here is derived from an EMBL/GenBank/DDBJ whole genome shotgun (WGS) entry which is preliminary data.</text>
</comment>
<evidence type="ECO:0000256" key="9">
    <source>
        <dbReference type="PROSITE-ProRule" id="PRU00958"/>
    </source>
</evidence>
<dbReference type="InterPro" id="IPR029063">
    <property type="entry name" value="SAM-dependent_MTases_sf"/>
</dbReference>
<dbReference type="PROSITE" id="PS51626">
    <property type="entry name" value="SAM_MT_TRM1"/>
    <property type="match status" value="1"/>
</dbReference>
<keyword evidence="11" id="KW-0472">Membrane</keyword>
<keyword evidence="1 9" id="KW-0820">tRNA-binding</keyword>